<sequence length="66" mass="6969">MIEEAAHAERQDRITPAQRAGVERCLRTGACGGADAERGLDAVVDRLVTGLVEKAVEPVLEAVLGK</sequence>
<protein>
    <submittedName>
        <fullName evidence="1">Uncharacterized protein</fullName>
    </submittedName>
</protein>
<reference evidence="1" key="1">
    <citation type="submission" date="2020-02" db="EMBL/GenBank/DDBJ databases">
        <authorList>
            <person name="Meier V. D."/>
        </authorList>
    </citation>
    <scope>NUCLEOTIDE SEQUENCE</scope>
    <source>
        <strain evidence="1">AVDCRST_MAG13</strain>
    </source>
</reference>
<dbReference type="EMBL" id="CADCVO010000133">
    <property type="protein sequence ID" value="CAA9476660.1"/>
    <property type="molecule type" value="Genomic_DNA"/>
</dbReference>
<accession>A0A6J4RT57</accession>
<name>A0A6J4RT57_9ACTN</name>
<organism evidence="1">
    <name type="scientific">uncultured Solirubrobacteraceae bacterium</name>
    <dbReference type="NCBI Taxonomy" id="1162706"/>
    <lineage>
        <taxon>Bacteria</taxon>
        <taxon>Bacillati</taxon>
        <taxon>Actinomycetota</taxon>
        <taxon>Thermoleophilia</taxon>
        <taxon>Solirubrobacterales</taxon>
        <taxon>Solirubrobacteraceae</taxon>
        <taxon>environmental samples</taxon>
    </lineage>
</organism>
<gene>
    <name evidence="1" type="ORF">AVDCRST_MAG13-877</name>
</gene>
<evidence type="ECO:0000313" key="1">
    <source>
        <dbReference type="EMBL" id="CAA9476660.1"/>
    </source>
</evidence>
<proteinExistence type="predicted"/>
<dbReference type="AlphaFoldDB" id="A0A6J4RT57"/>